<dbReference type="OrthoDB" id="5546837at2759"/>
<accession>A0A8K0UU55</accession>
<feature type="compositionally biased region" description="Polar residues" evidence="5">
    <location>
        <begin position="40"/>
        <end position="50"/>
    </location>
</feature>
<evidence type="ECO:0000256" key="3">
    <source>
        <dbReference type="ARBA" id="ARBA00022989"/>
    </source>
</evidence>
<evidence type="ECO:0000256" key="2">
    <source>
        <dbReference type="ARBA" id="ARBA00022692"/>
    </source>
</evidence>
<dbReference type="Proteomes" id="UP000813824">
    <property type="component" value="Unassembled WGS sequence"/>
</dbReference>
<feature type="transmembrane region" description="Helical" evidence="6">
    <location>
        <begin position="86"/>
        <end position="105"/>
    </location>
</feature>
<evidence type="ECO:0000256" key="1">
    <source>
        <dbReference type="ARBA" id="ARBA00004141"/>
    </source>
</evidence>
<keyword evidence="8" id="KW-1185">Reference proteome</keyword>
<dbReference type="EMBL" id="JAEVFJ010000009">
    <property type="protein sequence ID" value="KAH8102657.1"/>
    <property type="molecule type" value="Genomic_DNA"/>
</dbReference>
<dbReference type="GO" id="GO:0016020">
    <property type="term" value="C:membrane"/>
    <property type="evidence" value="ECO:0007669"/>
    <property type="project" value="UniProtKB-SubCell"/>
</dbReference>
<proteinExistence type="predicted"/>
<dbReference type="PANTHER" id="PTHR36460">
    <property type="entry name" value="UPF0132 DOMAIN PROTEIN (AFU_ORTHOLOGUE AFUA_3G10255)"/>
    <property type="match status" value="1"/>
</dbReference>
<sequence>MPTASSKFATSFAPYTPPPDDPSHASSSRTSTTARPWFPSQDTTSYQSGGIPTFNTSQGGGLGAAEDAEAEGASAWETTYSVKVDALAAFAYILGPFSALVLLILETKNDYVRFHAYQSALLSTPLLLLRIWVSYWGFPSWLHTMFTLLLVIPLLFMAWRAYVDAARHGLSRFYLPGIGPLADRWVSEE</sequence>
<keyword evidence="3 6" id="KW-1133">Transmembrane helix</keyword>
<evidence type="ECO:0000313" key="8">
    <source>
        <dbReference type="Proteomes" id="UP000813824"/>
    </source>
</evidence>
<evidence type="ECO:0000256" key="6">
    <source>
        <dbReference type="SAM" id="Phobius"/>
    </source>
</evidence>
<evidence type="ECO:0000256" key="4">
    <source>
        <dbReference type="ARBA" id="ARBA00023136"/>
    </source>
</evidence>
<comment type="subcellular location">
    <subcellularLocation>
        <location evidence="1">Membrane</location>
        <topology evidence="1">Multi-pass membrane protein</topology>
    </subcellularLocation>
</comment>
<keyword evidence="2 6" id="KW-0812">Transmembrane</keyword>
<feature type="region of interest" description="Disordered" evidence="5">
    <location>
        <begin position="1"/>
        <end position="50"/>
    </location>
</feature>
<comment type="caution">
    <text evidence="7">The sequence shown here is derived from an EMBL/GenBank/DDBJ whole genome shotgun (WGS) entry which is preliminary data.</text>
</comment>
<reference evidence="7" key="1">
    <citation type="journal article" date="2021" name="New Phytol.">
        <title>Evolutionary innovations through gain and loss of genes in the ectomycorrhizal Boletales.</title>
        <authorList>
            <person name="Wu G."/>
            <person name="Miyauchi S."/>
            <person name="Morin E."/>
            <person name="Kuo A."/>
            <person name="Drula E."/>
            <person name="Varga T."/>
            <person name="Kohler A."/>
            <person name="Feng B."/>
            <person name="Cao Y."/>
            <person name="Lipzen A."/>
            <person name="Daum C."/>
            <person name="Hundley H."/>
            <person name="Pangilinan J."/>
            <person name="Johnson J."/>
            <person name="Barry K."/>
            <person name="LaButti K."/>
            <person name="Ng V."/>
            <person name="Ahrendt S."/>
            <person name="Min B."/>
            <person name="Choi I.G."/>
            <person name="Park H."/>
            <person name="Plett J.M."/>
            <person name="Magnuson J."/>
            <person name="Spatafora J.W."/>
            <person name="Nagy L.G."/>
            <person name="Henrissat B."/>
            <person name="Grigoriev I.V."/>
            <person name="Yang Z.L."/>
            <person name="Xu J."/>
            <person name="Martin F.M."/>
        </authorList>
    </citation>
    <scope>NUCLEOTIDE SEQUENCE</scope>
    <source>
        <strain evidence="7">KKN 215</strain>
    </source>
</reference>
<feature type="transmembrane region" description="Helical" evidence="6">
    <location>
        <begin position="141"/>
        <end position="163"/>
    </location>
</feature>
<organism evidence="7 8">
    <name type="scientific">Cristinia sonorae</name>
    <dbReference type="NCBI Taxonomy" id="1940300"/>
    <lineage>
        <taxon>Eukaryota</taxon>
        <taxon>Fungi</taxon>
        <taxon>Dikarya</taxon>
        <taxon>Basidiomycota</taxon>
        <taxon>Agaricomycotina</taxon>
        <taxon>Agaricomycetes</taxon>
        <taxon>Agaricomycetidae</taxon>
        <taxon>Agaricales</taxon>
        <taxon>Pleurotineae</taxon>
        <taxon>Stephanosporaceae</taxon>
        <taxon>Cristinia</taxon>
    </lineage>
</organism>
<dbReference type="AlphaFoldDB" id="A0A8K0UU55"/>
<keyword evidence="4 6" id="KW-0472">Membrane</keyword>
<evidence type="ECO:0000256" key="5">
    <source>
        <dbReference type="SAM" id="MobiDB-lite"/>
    </source>
</evidence>
<feature type="transmembrane region" description="Helical" evidence="6">
    <location>
        <begin position="117"/>
        <end position="135"/>
    </location>
</feature>
<dbReference type="PANTHER" id="PTHR36460:SF1">
    <property type="entry name" value="UPF0132 DOMAIN PROTEIN (AFU_ORTHOLOGUE AFUA_3G10255)"/>
    <property type="match status" value="1"/>
</dbReference>
<evidence type="ECO:0000313" key="7">
    <source>
        <dbReference type="EMBL" id="KAH8102657.1"/>
    </source>
</evidence>
<feature type="compositionally biased region" description="Low complexity" evidence="5">
    <location>
        <begin position="24"/>
        <end position="35"/>
    </location>
</feature>
<name>A0A8K0UU55_9AGAR</name>
<protein>
    <submittedName>
        <fullName evidence="7">Uncharacterized protein</fullName>
    </submittedName>
</protein>
<gene>
    <name evidence="7" type="ORF">BXZ70DRAFT_797468</name>
</gene>